<dbReference type="KEGG" id="tut:107371449"/>
<feature type="domain" description="PRELI/MSF1" evidence="1">
    <location>
        <begin position="2"/>
        <end position="171"/>
    </location>
</feature>
<dbReference type="EnsemblMetazoa" id="tetur02g09480.1">
    <property type="protein sequence ID" value="tetur02g09480.1"/>
    <property type="gene ID" value="tetur02g09480"/>
</dbReference>
<protein>
    <recommendedName>
        <fullName evidence="1">PRELI/MSF1 domain-containing protein</fullName>
    </recommendedName>
</protein>
<sequence length="217" mass="24881">MVRFIEMFDKYNYSWDQVVRAFWCRYPNPYSNHVLTEDTVERYVDNEGRLISKRLICKTSRPPGWAERFVPSRICYILEESMVDPVNKVFETNTRNIGMQTIMTVDENVVYRPANDNPNCTISERKAWIDSNMYGLSKAVQAVGTERFKHGCTKAAKGLQLVLDAMYSNGETTIDTNNTILHPLLMEKLKEKALSIKEKAKLKGVPLVTVAACTQNQ</sequence>
<dbReference type="InterPro" id="IPR037365">
    <property type="entry name" value="Slowmo/Ups"/>
</dbReference>
<proteinExistence type="predicted"/>
<dbReference type="PROSITE" id="PS50904">
    <property type="entry name" value="PRELI_MSF1"/>
    <property type="match status" value="1"/>
</dbReference>
<dbReference type="InterPro" id="IPR006797">
    <property type="entry name" value="PRELI/MSF1_dom"/>
</dbReference>
<dbReference type="HOGENOM" id="CLU_067902_3_0_1"/>
<dbReference type="OMA" id="GYEFFKC"/>
<dbReference type="PANTHER" id="PTHR11158">
    <property type="entry name" value="MSF1/PX19 RELATED"/>
    <property type="match status" value="1"/>
</dbReference>
<dbReference type="Pfam" id="PF04707">
    <property type="entry name" value="PRELI"/>
    <property type="match status" value="1"/>
</dbReference>
<dbReference type="EMBL" id="CAEY01000815">
    <property type="status" value="NOT_ANNOTATED_CDS"/>
    <property type="molecule type" value="Genomic_DNA"/>
</dbReference>
<dbReference type="STRING" id="32264.T1JWT9"/>
<evidence type="ECO:0000313" key="3">
    <source>
        <dbReference type="Proteomes" id="UP000015104"/>
    </source>
</evidence>
<dbReference type="GO" id="GO:0005758">
    <property type="term" value="C:mitochondrial intermembrane space"/>
    <property type="evidence" value="ECO:0007669"/>
    <property type="project" value="InterPro"/>
</dbReference>
<evidence type="ECO:0000259" key="1">
    <source>
        <dbReference type="PROSITE" id="PS50904"/>
    </source>
</evidence>
<organism evidence="2 3">
    <name type="scientific">Tetranychus urticae</name>
    <name type="common">Two-spotted spider mite</name>
    <dbReference type="NCBI Taxonomy" id="32264"/>
    <lineage>
        <taxon>Eukaryota</taxon>
        <taxon>Metazoa</taxon>
        <taxon>Ecdysozoa</taxon>
        <taxon>Arthropoda</taxon>
        <taxon>Chelicerata</taxon>
        <taxon>Arachnida</taxon>
        <taxon>Acari</taxon>
        <taxon>Acariformes</taxon>
        <taxon>Trombidiformes</taxon>
        <taxon>Prostigmata</taxon>
        <taxon>Eleutherengona</taxon>
        <taxon>Raphignathae</taxon>
        <taxon>Tetranychoidea</taxon>
        <taxon>Tetranychidae</taxon>
        <taxon>Tetranychus</taxon>
    </lineage>
</organism>
<dbReference type="eggNOG" id="KOG3337">
    <property type="taxonomic scope" value="Eukaryota"/>
</dbReference>
<name>T1JWT9_TETUR</name>
<evidence type="ECO:0000313" key="2">
    <source>
        <dbReference type="EnsemblMetazoa" id="tetur02g09480.1"/>
    </source>
</evidence>
<dbReference type="Proteomes" id="UP000015104">
    <property type="component" value="Unassembled WGS sequence"/>
</dbReference>
<accession>T1JWT9</accession>
<reference evidence="2" key="2">
    <citation type="submission" date="2015-06" db="UniProtKB">
        <authorList>
            <consortium name="EnsemblMetazoa"/>
        </authorList>
    </citation>
    <scope>IDENTIFICATION</scope>
</reference>
<dbReference type="AlphaFoldDB" id="T1JWT9"/>
<reference evidence="3" key="1">
    <citation type="submission" date="2011-08" db="EMBL/GenBank/DDBJ databases">
        <authorList>
            <person name="Rombauts S."/>
        </authorList>
    </citation>
    <scope>NUCLEOTIDE SEQUENCE</scope>
    <source>
        <strain evidence="3">London</strain>
    </source>
</reference>
<gene>
    <name evidence="2" type="primary">107371449</name>
</gene>
<keyword evidence="3" id="KW-1185">Reference proteome</keyword>
<dbReference type="OrthoDB" id="341300at2759"/>